<dbReference type="InterPro" id="IPR014440">
    <property type="entry name" value="HCCAis_GSTk"/>
</dbReference>
<dbReference type="Gene3D" id="3.40.30.10">
    <property type="entry name" value="Glutaredoxin"/>
    <property type="match status" value="1"/>
</dbReference>
<dbReference type="PANTHER" id="PTHR42943:SF2">
    <property type="entry name" value="GLUTATHIONE S-TRANSFERASE KAPPA 1"/>
    <property type="match status" value="1"/>
</dbReference>
<dbReference type="GO" id="GO:0006749">
    <property type="term" value="P:glutathione metabolic process"/>
    <property type="evidence" value="ECO:0007669"/>
    <property type="project" value="TreeGrafter"/>
</dbReference>
<proteinExistence type="inferred from homology"/>
<dbReference type="GO" id="GO:0004364">
    <property type="term" value="F:glutathione transferase activity"/>
    <property type="evidence" value="ECO:0007669"/>
    <property type="project" value="TreeGrafter"/>
</dbReference>
<reference evidence="4" key="2">
    <citation type="submission" date="2020-09" db="EMBL/GenBank/DDBJ databases">
        <authorList>
            <person name="Sun Q."/>
            <person name="Kim S."/>
        </authorList>
    </citation>
    <scope>NUCLEOTIDE SEQUENCE</scope>
    <source>
        <strain evidence="4">KCTC 23430</strain>
    </source>
</reference>
<dbReference type="EMBL" id="BMYM01000002">
    <property type="protein sequence ID" value="GHD36837.1"/>
    <property type="molecule type" value="Genomic_DNA"/>
</dbReference>
<dbReference type="InterPro" id="IPR036249">
    <property type="entry name" value="Thioredoxin-like_sf"/>
</dbReference>
<dbReference type="GO" id="GO:0004602">
    <property type="term" value="F:glutathione peroxidase activity"/>
    <property type="evidence" value="ECO:0007669"/>
    <property type="project" value="TreeGrafter"/>
</dbReference>
<evidence type="ECO:0000313" key="5">
    <source>
        <dbReference type="Proteomes" id="UP000644693"/>
    </source>
</evidence>
<comment type="caution">
    <text evidence="4">The sequence shown here is derived from an EMBL/GenBank/DDBJ whole genome shotgun (WGS) entry which is preliminary data.</text>
</comment>
<evidence type="ECO:0000256" key="2">
    <source>
        <dbReference type="PIRSR" id="PIRSR006386-1"/>
    </source>
</evidence>
<name>A0A918XM92_9GAMM</name>
<dbReference type="EC" id="5.99.1.4" evidence="1"/>
<dbReference type="GO" id="GO:0018845">
    <property type="term" value="F:2-hydroxychromene-2-carboxylate isomerase activity"/>
    <property type="evidence" value="ECO:0007669"/>
    <property type="project" value="UniProtKB-UniRule"/>
</dbReference>
<keyword evidence="5" id="KW-1185">Reference proteome</keyword>
<dbReference type="PIRSF" id="PIRSF006386">
    <property type="entry name" value="HCCAis_GSTk"/>
    <property type="match status" value="1"/>
</dbReference>
<reference evidence="4" key="1">
    <citation type="journal article" date="2014" name="Int. J. Syst. Evol. Microbiol.">
        <title>Complete genome sequence of Corynebacterium casei LMG S-19264T (=DSM 44701T), isolated from a smear-ripened cheese.</title>
        <authorList>
            <consortium name="US DOE Joint Genome Institute (JGI-PGF)"/>
            <person name="Walter F."/>
            <person name="Albersmeier A."/>
            <person name="Kalinowski J."/>
            <person name="Ruckert C."/>
        </authorList>
    </citation>
    <scope>NUCLEOTIDE SEQUENCE</scope>
    <source>
        <strain evidence="4">KCTC 23430</strain>
    </source>
</reference>
<dbReference type="SUPFAM" id="SSF52833">
    <property type="entry name" value="Thioredoxin-like"/>
    <property type="match status" value="1"/>
</dbReference>
<dbReference type="InterPro" id="IPR051924">
    <property type="entry name" value="GST_Kappa/NadH"/>
</dbReference>
<dbReference type="Pfam" id="PF01323">
    <property type="entry name" value="DSBA"/>
    <property type="match status" value="1"/>
</dbReference>
<protein>
    <recommendedName>
        <fullName evidence="1">2-hydroxychromene-2-carboxylate isomerase</fullName>
        <ecNumber evidence="1">5.99.1.4</ecNumber>
    </recommendedName>
</protein>
<dbReference type="PANTHER" id="PTHR42943">
    <property type="entry name" value="GLUTATHIONE S-TRANSFERASE KAPPA"/>
    <property type="match status" value="1"/>
</dbReference>
<comment type="similarity">
    <text evidence="1">Belongs to the GST superfamily. NadH family.</text>
</comment>
<dbReference type="CDD" id="cd03022">
    <property type="entry name" value="DsbA_HCCA_Iso"/>
    <property type="match status" value="1"/>
</dbReference>
<feature type="domain" description="DSBA-like thioredoxin" evidence="3">
    <location>
        <begin position="6"/>
        <end position="202"/>
    </location>
</feature>
<sequence length="209" mass="23184">MSAKPTLEFFYDCSSPWTYLAFTRMIPMAQELGVDMQWRPILVGGVFNAVNQELYSKRASAAANERQFRYYLKDLGDWAWLAGVRIIQPDVFPVNSAKAMRAAIYAAEQGQEIAWSRAVFEAYWGDNRDISQPEVLADIASAIGLDSDALAAACDNDTYKAALRANTDDVIARGGYGSPTLFINGDDMYFGNDRLPLVEARLKALMGNL</sequence>
<comment type="catalytic activity">
    <reaction evidence="1">
        <text>2-hydroxychromene-2-carboxylate = (3E)-4-(2-hydroxyphenyl)-2-oxobut-3-enoate</text>
        <dbReference type="Rhea" id="RHEA:27401"/>
        <dbReference type="ChEBI" id="CHEBI:59350"/>
        <dbReference type="ChEBI" id="CHEBI:59353"/>
        <dbReference type="EC" id="5.99.1.4"/>
    </reaction>
</comment>
<evidence type="ECO:0000259" key="3">
    <source>
        <dbReference type="Pfam" id="PF01323"/>
    </source>
</evidence>
<dbReference type="InterPro" id="IPR044087">
    <property type="entry name" value="NahD-like"/>
</dbReference>
<keyword evidence="1 4" id="KW-0413">Isomerase</keyword>
<evidence type="ECO:0000313" key="4">
    <source>
        <dbReference type="EMBL" id="GHD36837.1"/>
    </source>
</evidence>
<dbReference type="AlphaFoldDB" id="A0A918XM92"/>
<accession>A0A918XM92</accession>
<dbReference type="GO" id="GO:1901170">
    <property type="term" value="P:naphthalene catabolic process"/>
    <property type="evidence" value="ECO:0007669"/>
    <property type="project" value="InterPro"/>
</dbReference>
<dbReference type="Proteomes" id="UP000644693">
    <property type="component" value="Unassembled WGS sequence"/>
</dbReference>
<evidence type="ECO:0000256" key="1">
    <source>
        <dbReference type="PIRNR" id="PIRNR006386"/>
    </source>
</evidence>
<feature type="active site" description="Nucleophile" evidence="2">
    <location>
        <position position="15"/>
    </location>
</feature>
<gene>
    <name evidence="4" type="ORF">GCM10007053_25690</name>
</gene>
<organism evidence="4 5">
    <name type="scientific">Parahalioglobus pacificus</name>
    <dbReference type="NCBI Taxonomy" id="930806"/>
    <lineage>
        <taxon>Bacteria</taxon>
        <taxon>Pseudomonadati</taxon>
        <taxon>Pseudomonadota</taxon>
        <taxon>Gammaproteobacteria</taxon>
        <taxon>Cellvibrionales</taxon>
        <taxon>Halieaceae</taxon>
        <taxon>Parahalioglobus</taxon>
    </lineage>
</organism>
<dbReference type="RefSeq" id="WP_189478179.1">
    <property type="nucleotide sequence ID" value="NZ_BMYM01000002.1"/>
</dbReference>
<dbReference type="InterPro" id="IPR001853">
    <property type="entry name" value="DSBA-like_thioredoxin_dom"/>
</dbReference>